<reference evidence="8" key="1">
    <citation type="journal article" date="2019" name="Int. J. Syst. Evol. Microbiol.">
        <title>The Global Catalogue of Microorganisms (GCM) 10K type strain sequencing project: providing services to taxonomists for standard genome sequencing and annotation.</title>
        <authorList>
            <consortium name="The Broad Institute Genomics Platform"/>
            <consortium name="The Broad Institute Genome Sequencing Center for Infectious Disease"/>
            <person name="Wu L."/>
            <person name="Ma J."/>
        </authorList>
    </citation>
    <scope>NUCLEOTIDE SEQUENCE [LARGE SCALE GENOMIC DNA]</scope>
    <source>
        <strain evidence="8">CCUG 61889</strain>
    </source>
</reference>
<comment type="caution">
    <text evidence="7">The sequence shown here is derived from an EMBL/GenBank/DDBJ whole genome shotgun (WGS) entry which is preliminary data.</text>
</comment>
<dbReference type="InterPro" id="IPR034603">
    <property type="entry name" value="Dipeptide_epimerase"/>
</dbReference>
<dbReference type="Proteomes" id="UP001595752">
    <property type="component" value="Unassembled WGS sequence"/>
</dbReference>
<evidence type="ECO:0000313" key="8">
    <source>
        <dbReference type="Proteomes" id="UP001595752"/>
    </source>
</evidence>
<evidence type="ECO:0000256" key="3">
    <source>
        <dbReference type="ARBA" id="ARBA00022842"/>
    </source>
</evidence>
<keyword evidence="3 5" id="KW-0460">Magnesium</keyword>
<dbReference type="InterPro" id="IPR036849">
    <property type="entry name" value="Enolase-like_C_sf"/>
</dbReference>
<gene>
    <name evidence="7" type="ORF">ACFOU2_11525</name>
</gene>
<organism evidence="7 8">
    <name type="scientific">Bacillus songklensis</name>
    <dbReference type="NCBI Taxonomy" id="1069116"/>
    <lineage>
        <taxon>Bacteria</taxon>
        <taxon>Bacillati</taxon>
        <taxon>Bacillota</taxon>
        <taxon>Bacilli</taxon>
        <taxon>Bacillales</taxon>
        <taxon>Bacillaceae</taxon>
        <taxon>Bacillus</taxon>
    </lineage>
</organism>
<evidence type="ECO:0000313" key="7">
    <source>
        <dbReference type="EMBL" id="MFC3884085.1"/>
    </source>
</evidence>
<dbReference type="SUPFAM" id="SSF51604">
    <property type="entry name" value="Enolase C-terminal domain-like"/>
    <property type="match status" value="1"/>
</dbReference>
<dbReference type="Gene3D" id="3.20.20.120">
    <property type="entry name" value="Enolase-like C-terminal domain"/>
    <property type="match status" value="1"/>
</dbReference>
<protein>
    <recommendedName>
        <fullName evidence="5">Dipeptide epimerase</fullName>
        <ecNumber evidence="5">5.1.1.-</ecNumber>
    </recommendedName>
</protein>
<dbReference type="SUPFAM" id="SSF54826">
    <property type="entry name" value="Enolase N-terminal domain-like"/>
    <property type="match status" value="1"/>
</dbReference>
<dbReference type="CDD" id="cd03319">
    <property type="entry name" value="L-Ala-DL-Glu_epimerase"/>
    <property type="match status" value="1"/>
</dbReference>
<dbReference type="PANTHER" id="PTHR48073">
    <property type="entry name" value="O-SUCCINYLBENZOATE SYNTHASE-RELATED"/>
    <property type="match status" value="1"/>
</dbReference>
<dbReference type="PANTHER" id="PTHR48073:SF2">
    <property type="entry name" value="O-SUCCINYLBENZOATE SYNTHASE"/>
    <property type="match status" value="1"/>
</dbReference>
<dbReference type="InterPro" id="IPR013341">
    <property type="entry name" value="Mandelate_racemase_N_dom"/>
</dbReference>
<dbReference type="RefSeq" id="WP_377915204.1">
    <property type="nucleotide sequence ID" value="NZ_JBHRZT010000052.1"/>
</dbReference>
<comment type="similarity">
    <text evidence="1 5">Belongs to the mandelate racemase/muconate lactonizing enzyme family.</text>
</comment>
<accession>A0ABV8B457</accession>
<dbReference type="EMBL" id="JBHRZT010000052">
    <property type="protein sequence ID" value="MFC3884085.1"/>
    <property type="molecule type" value="Genomic_DNA"/>
</dbReference>
<keyword evidence="4 5" id="KW-0413">Isomerase</keyword>
<dbReference type="InterPro" id="IPR029017">
    <property type="entry name" value="Enolase-like_N"/>
</dbReference>
<dbReference type="SFLD" id="SFLDF00009">
    <property type="entry name" value="o-succinylbenzoate_synthase"/>
    <property type="match status" value="1"/>
</dbReference>
<evidence type="ECO:0000256" key="5">
    <source>
        <dbReference type="RuleBase" id="RU366006"/>
    </source>
</evidence>
<dbReference type="InterPro" id="IPR029065">
    <property type="entry name" value="Enolase_C-like"/>
</dbReference>
<keyword evidence="2 5" id="KW-0479">Metal-binding</keyword>
<dbReference type="Pfam" id="PF13378">
    <property type="entry name" value="MR_MLE_C"/>
    <property type="match status" value="1"/>
</dbReference>
<dbReference type="Gene3D" id="3.30.390.10">
    <property type="entry name" value="Enolase-like, N-terminal domain"/>
    <property type="match status" value="1"/>
</dbReference>
<evidence type="ECO:0000256" key="1">
    <source>
        <dbReference type="ARBA" id="ARBA00008031"/>
    </source>
</evidence>
<dbReference type="EC" id="5.1.1.-" evidence="5"/>
<proteinExistence type="inferred from homology"/>
<evidence type="ECO:0000256" key="2">
    <source>
        <dbReference type="ARBA" id="ARBA00022723"/>
    </source>
</evidence>
<dbReference type="InterPro" id="IPR013342">
    <property type="entry name" value="Mandelate_racemase_C"/>
</dbReference>
<dbReference type="SFLD" id="SFLDG00180">
    <property type="entry name" value="muconate_cycloisomerase"/>
    <property type="match status" value="1"/>
</dbReference>
<evidence type="ECO:0000256" key="4">
    <source>
        <dbReference type="ARBA" id="ARBA00023235"/>
    </source>
</evidence>
<dbReference type="SMART" id="SM00922">
    <property type="entry name" value="MR_MLE"/>
    <property type="match status" value="1"/>
</dbReference>
<dbReference type="Pfam" id="PF02746">
    <property type="entry name" value="MR_MLE_N"/>
    <property type="match status" value="1"/>
</dbReference>
<feature type="domain" description="Mandelate racemase/muconate lactonizing enzyme C-terminal" evidence="6">
    <location>
        <begin position="141"/>
        <end position="240"/>
    </location>
</feature>
<sequence length="359" mass="39253">MKIQQIETFRTAVPLVKPFKTALRTVEVAEAIIVKITCENGIVGWGEAPPTVVITGDSLESIESAIRHVLKPALAGRNLLNYEGIFQDLQKLLIRNSSAKAAIDMAIYDCLSKNSGLPLYQFLGGYRNEIETDFTVSVNSPKEMGEDAVQYVKDGFTVLKVKVGKGEIETDIAGIREIRNRVGSSIKIRLDANQGWGVKEAIRAIRKMEDMGLDIELVEQPVHAEDIAGLKRVTDAVETPIMADESVFSPKQAFEVLKTRSADLMNIKLMKAGGIYQAQIINQFADVCGVPCMVGSMIETRLGISAAAHFAASKKNITRFDFDAPLMLAKDIVHGGIVYEGKKITFPKSPGLGIEKVDI</sequence>
<keyword evidence="8" id="KW-1185">Reference proteome</keyword>
<name>A0ABV8B457_9BACI</name>
<dbReference type="SFLD" id="SFLDS00001">
    <property type="entry name" value="Enolase"/>
    <property type="match status" value="1"/>
</dbReference>
<evidence type="ECO:0000259" key="6">
    <source>
        <dbReference type="SMART" id="SM00922"/>
    </source>
</evidence>
<comment type="cofactor">
    <cofactor evidence="5">
        <name>Mg(2+)</name>
        <dbReference type="ChEBI" id="CHEBI:18420"/>
    </cofactor>
    <text evidence="5">Binds 1 Mg(2+) ion per subunit.</text>
</comment>